<keyword evidence="6" id="KW-0539">Nucleus</keyword>
<evidence type="ECO:0000313" key="8">
    <source>
        <dbReference type="EMBL" id="EDV27965.1"/>
    </source>
</evidence>
<protein>
    <recommendedName>
        <fullName evidence="7">Exonuclease domain-containing protein</fullName>
    </recommendedName>
</protein>
<dbReference type="RefSeq" id="XP_002109799.1">
    <property type="nucleotide sequence ID" value="XM_002109763.1"/>
</dbReference>
<dbReference type="KEGG" id="tad:TRIADDRAFT_20882"/>
<dbReference type="InterPro" id="IPR036397">
    <property type="entry name" value="RNaseH_sf"/>
</dbReference>
<dbReference type="EMBL" id="DS985242">
    <property type="protein sequence ID" value="EDV27965.1"/>
    <property type="molecule type" value="Genomic_DNA"/>
</dbReference>
<dbReference type="GO" id="GO:0010629">
    <property type="term" value="P:negative regulation of gene expression"/>
    <property type="evidence" value="ECO:0007669"/>
    <property type="project" value="UniProtKB-ARBA"/>
</dbReference>
<comment type="subcellular location">
    <subcellularLocation>
        <location evidence="1">Nucleus</location>
    </subcellularLocation>
</comment>
<dbReference type="InterPro" id="IPR034922">
    <property type="entry name" value="REX1-like_exo"/>
</dbReference>
<evidence type="ECO:0000313" key="9">
    <source>
        <dbReference type="Proteomes" id="UP000009022"/>
    </source>
</evidence>
<dbReference type="InterPro" id="IPR012337">
    <property type="entry name" value="RNaseH-like_sf"/>
</dbReference>
<proteinExistence type="inferred from homology"/>
<dbReference type="GO" id="GO:0005634">
    <property type="term" value="C:nucleus"/>
    <property type="evidence" value="ECO:0000318"/>
    <property type="project" value="GO_Central"/>
</dbReference>
<dbReference type="AlphaFoldDB" id="B3RN63"/>
<gene>
    <name evidence="8" type="ORF">TRIADDRAFT_20882</name>
</gene>
<dbReference type="PhylomeDB" id="B3RN63"/>
<dbReference type="InParanoid" id="B3RN63"/>
<keyword evidence="3" id="KW-0540">Nuclease</keyword>
<dbReference type="Proteomes" id="UP000009022">
    <property type="component" value="Unassembled WGS sequence"/>
</dbReference>
<dbReference type="HOGENOM" id="CLU_022453_5_1_1"/>
<dbReference type="GeneID" id="6751014"/>
<reference evidence="8 9" key="1">
    <citation type="journal article" date="2008" name="Nature">
        <title>The Trichoplax genome and the nature of placozoans.</title>
        <authorList>
            <person name="Srivastava M."/>
            <person name="Begovic E."/>
            <person name="Chapman J."/>
            <person name="Putnam N.H."/>
            <person name="Hellsten U."/>
            <person name="Kawashima T."/>
            <person name="Kuo A."/>
            <person name="Mitros T."/>
            <person name="Salamov A."/>
            <person name="Carpenter M.L."/>
            <person name="Signorovitch A.Y."/>
            <person name="Moreno M.A."/>
            <person name="Kamm K."/>
            <person name="Grimwood J."/>
            <person name="Schmutz J."/>
            <person name="Shapiro H."/>
            <person name="Grigoriev I.V."/>
            <person name="Buss L.W."/>
            <person name="Schierwater B."/>
            <person name="Dellaporta S.L."/>
            <person name="Rokhsar D.S."/>
        </authorList>
    </citation>
    <scope>NUCLEOTIDE SEQUENCE [LARGE SCALE GENOMIC DNA]</scope>
    <source>
        <strain evidence="8 9">Grell-BS-1999</strain>
    </source>
</reference>
<evidence type="ECO:0000256" key="4">
    <source>
        <dbReference type="ARBA" id="ARBA00022801"/>
    </source>
</evidence>
<dbReference type="PANTHER" id="PTHR12801">
    <property type="entry name" value="RNA EXONUCLEASE REXO1 / RECO3 FAMILY MEMBER-RELATED"/>
    <property type="match status" value="1"/>
</dbReference>
<evidence type="ECO:0000256" key="2">
    <source>
        <dbReference type="ARBA" id="ARBA00006357"/>
    </source>
</evidence>
<evidence type="ECO:0000259" key="7">
    <source>
        <dbReference type="SMART" id="SM00479"/>
    </source>
</evidence>
<organism evidence="8 9">
    <name type="scientific">Trichoplax adhaerens</name>
    <name type="common">Trichoplax reptans</name>
    <dbReference type="NCBI Taxonomy" id="10228"/>
    <lineage>
        <taxon>Eukaryota</taxon>
        <taxon>Metazoa</taxon>
        <taxon>Placozoa</taxon>
        <taxon>Uniplacotomia</taxon>
        <taxon>Trichoplacea</taxon>
        <taxon>Trichoplacidae</taxon>
        <taxon>Trichoplax</taxon>
    </lineage>
</organism>
<dbReference type="GO" id="GO:0004527">
    <property type="term" value="F:exonuclease activity"/>
    <property type="evidence" value="ECO:0000318"/>
    <property type="project" value="GO_Central"/>
</dbReference>
<dbReference type="SUPFAM" id="SSF53098">
    <property type="entry name" value="Ribonuclease H-like"/>
    <property type="match status" value="1"/>
</dbReference>
<dbReference type="OrthoDB" id="206335at2759"/>
<dbReference type="CDD" id="cd06145">
    <property type="entry name" value="REX1_like"/>
    <property type="match status" value="1"/>
</dbReference>
<dbReference type="STRING" id="10228.B3RN63"/>
<feature type="non-terminal residue" evidence="8">
    <location>
        <position position="1"/>
    </location>
</feature>
<dbReference type="GO" id="GO:0031125">
    <property type="term" value="P:rRNA 3'-end processing"/>
    <property type="evidence" value="ECO:0000318"/>
    <property type="project" value="GO_Central"/>
</dbReference>
<dbReference type="eggNOG" id="KOG2248">
    <property type="taxonomic scope" value="Eukaryota"/>
</dbReference>
<keyword evidence="4" id="KW-0378">Hydrolase</keyword>
<sequence>TNTGDSIARVALVDEYYNVIVDTYVLPDDPIIDYRTRYSGITSDDLIGVKIRLNDVHELLKAALPKDAILVGHSLENDLRAMRMIWNNIIDTSVQFSNPKSPTSKPSLKFLASEYLQCQIQENENGHSPVEDAITCMKLIHLRIAKGML</sequence>
<dbReference type="CTD" id="6751014"/>
<dbReference type="Gene3D" id="3.30.420.10">
    <property type="entry name" value="Ribonuclease H-like superfamily/Ribonuclease H"/>
    <property type="match status" value="1"/>
</dbReference>
<keyword evidence="5" id="KW-0269">Exonuclease</keyword>
<dbReference type="PANTHER" id="PTHR12801:SF115">
    <property type="entry name" value="FI18136P1-RELATED"/>
    <property type="match status" value="1"/>
</dbReference>
<feature type="domain" description="Exonuclease" evidence="7">
    <location>
        <begin position="3"/>
        <end position="149"/>
    </location>
</feature>
<name>B3RN63_TRIAD</name>
<keyword evidence="9" id="KW-1185">Reference proteome</keyword>
<dbReference type="SMART" id="SM00479">
    <property type="entry name" value="EXOIII"/>
    <property type="match status" value="1"/>
</dbReference>
<dbReference type="OMA" id="HLRIAKG"/>
<dbReference type="InterPro" id="IPR013520">
    <property type="entry name" value="Ribonucl_H"/>
</dbReference>
<evidence type="ECO:0000256" key="5">
    <source>
        <dbReference type="ARBA" id="ARBA00022839"/>
    </source>
</evidence>
<comment type="similarity">
    <text evidence="2">Belongs to the REXO1/REXO3 family.</text>
</comment>
<evidence type="ECO:0000256" key="3">
    <source>
        <dbReference type="ARBA" id="ARBA00022722"/>
    </source>
</evidence>
<dbReference type="FunFam" id="3.30.420.10:FF:000031">
    <property type="entry name" value="RNA exonuclease 1"/>
    <property type="match status" value="1"/>
</dbReference>
<evidence type="ECO:0000256" key="6">
    <source>
        <dbReference type="ARBA" id="ARBA00023242"/>
    </source>
</evidence>
<dbReference type="GO" id="GO:0003676">
    <property type="term" value="F:nucleic acid binding"/>
    <property type="evidence" value="ECO:0007669"/>
    <property type="project" value="InterPro"/>
</dbReference>
<evidence type="ECO:0000256" key="1">
    <source>
        <dbReference type="ARBA" id="ARBA00004123"/>
    </source>
</evidence>
<dbReference type="InterPro" id="IPR047021">
    <property type="entry name" value="REXO1/3/4-like"/>
</dbReference>
<accession>B3RN63</accession>